<evidence type="ECO:0000313" key="3">
    <source>
        <dbReference type="Proteomes" id="UP000657918"/>
    </source>
</evidence>
<name>A0A835TII2_9ROSI</name>
<comment type="caution">
    <text evidence="2">The sequence shown here is derived from an EMBL/GenBank/DDBJ whole genome shotgun (WGS) entry which is preliminary data.</text>
</comment>
<sequence>MAIRAMEVMLAIALIGTLSVFELHNRKLIDPALALASGPVQSLMGVNIIQAQALPLPGACNVQTPSIGRCNASLPTDSPSGTPNSPPAGTRFNQTFQLLLGPLDKSPLLILFGYRVHEVHLRQYHQQIMEHQMQTRQKVDDVPTLLPPTLLPRHVETPSTSVSV</sequence>
<accession>A0A835TII2</accession>
<feature type="chain" id="PRO_5032635986" evidence="1">
    <location>
        <begin position="20"/>
        <end position="164"/>
    </location>
</feature>
<dbReference type="EMBL" id="JADGMS010000002">
    <property type="protein sequence ID" value="KAF9686943.1"/>
    <property type="molecule type" value="Genomic_DNA"/>
</dbReference>
<keyword evidence="3" id="KW-1185">Reference proteome</keyword>
<organism evidence="2 3">
    <name type="scientific">Salix dunnii</name>
    <dbReference type="NCBI Taxonomy" id="1413687"/>
    <lineage>
        <taxon>Eukaryota</taxon>
        <taxon>Viridiplantae</taxon>
        <taxon>Streptophyta</taxon>
        <taxon>Embryophyta</taxon>
        <taxon>Tracheophyta</taxon>
        <taxon>Spermatophyta</taxon>
        <taxon>Magnoliopsida</taxon>
        <taxon>eudicotyledons</taxon>
        <taxon>Gunneridae</taxon>
        <taxon>Pentapetalae</taxon>
        <taxon>rosids</taxon>
        <taxon>fabids</taxon>
        <taxon>Malpighiales</taxon>
        <taxon>Salicaceae</taxon>
        <taxon>Saliceae</taxon>
        <taxon>Salix</taxon>
    </lineage>
</organism>
<reference evidence="2 3" key="1">
    <citation type="submission" date="2020-10" db="EMBL/GenBank/DDBJ databases">
        <title>Plant Genome Project.</title>
        <authorList>
            <person name="Zhang R.-G."/>
        </authorList>
    </citation>
    <scope>NUCLEOTIDE SEQUENCE [LARGE SCALE GENOMIC DNA]</scope>
    <source>
        <strain evidence="2">FAFU-HL-1</strain>
        <tissue evidence="2">Leaf</tissue>
    </source>
</reference>
<dbReference type="AlphaFoldDB" id="A0A835TII2"/>
<gene>
    <name evidence="2" type="ORF">SADUNF_Sadunf02G0042700</name>
</gene>
<dbReference type="Proteomes" id="UP000657918">
    <property type="component" value="Unassembled WGS sequence"/>
</dbReference>
<evidence type="ECO:0000256" key="1">
    <source>
        <dbReference type="SAM" id="SignalP"/>
    </source>
</evidence>
<proteinExistence type="predicted"/>
<dbReference type="OrthoDB" id="10456365at2759"/>
<evidence type="ECO:0000313" key="2">
    <source>
        <dbReference type="EMBL" id="KAF9686943.1"/>
    </source>
</evidence>
<keyword evidence="1" id="KW-0732">Signal</keyword>
<protein>
    <submittedName>
        <fullName evidence="2">Uncharacterized protein</fullName>
    </submittedName>
</protein>
<feature type="signal peptide" evidence="1">
    <location>
        <begin position="1"/>
        <end position="19"/>
    </location>
</feature>